<dbReference type="InterPro" id="IPR027417">
    <property type="entry name" value="P-loop_NTPase"/>
</dbReference>
<dbReference type="InterPro" id="IPR038729">
    <property type="entry name" value="Rad50/SbcC_AAA"/>
</dbReference>
<sequence>MLEFLLPGSVAQNDLLPQTLLVARQETFRNENSEIYHFFLGPRPPPGLKAEYVVLILGETGAGKSTLINAMFNVLFGIRWDDNVRFRIVDEDAKETGTSRTKGVVIYTCYNPYSEHSPALFTIIDTPGFNDTSGIETDGHTKAKLQELFSTKGPGGINHIHAVGIVAKSNETRITSTQQYILNCISSVFSKDIEKNIFLLCTFADSKKPEILKTGRDFADNWFVFNNSALFQEREEGNVMQTFFWSMGESSVNRFLEKVRSIPPISTALSVEVMKERRSLQAIIDGLRQRIREGLEKMHGIKEMQAVVERHKADVNNNKNFTVTRSVPHTIKIPLIGVHVTHCLTCNHSCHVNCTIPLASKKNLCCAMDDKDNCKVCPKKCSWFQHANVDHKTEVQQVQETITIEKMKKEYGIAVDARDQARELLYRMGLFLRAIGDQVTLDIRRMQVSIARIEELALRPNTMTSTDFIDKLIQIEEDQHKSGYKERVHSLRICKESAKVYEGVKDGDMTKLVGDEDERFFKFPPPTNYFNYTPADFSQIRDSASVDNREQSETSNQHDGPWARIKHGVQQVFSPK</sequence>
<evidence type="ECO:0000313" key="4">
    <source>
        <dbReference type="Proteomes" id="UP000192578"/>
    </source>
</evidence>
<accession>A0A9X6RNX9</accession>
<evidence type="ECO:0000256" key="1">
    <source>
        <dbReference type="SAM" id="MobiDB-lite"/>
    </source>
</evidence>
<dbReference type="InterPro" id="IPR025662">
    <property type="entry name" value="Sigma_54_int_dom_ATP-bd_1"/>
</dbReference>
<dbReference type="Pfam" id="PF13476">
    <property type="entry name" value="AAA_23"/>
    <property type="match status" value="1"/>
</dbReference>
<evidence type="ECO:0000259" key="2">
    <source>
        <dbReference type="Pfam" id="PF13476"/>
    </source>
</evidence>
<dbReference type="PANTHER" id="PTHR32046">
    <property type="entry name" value="G DOMAIN-CONTAINING PROTEIN"/>
    <property type="match status" value="1"/>
</dbReference>
<evidence type="ECO:0000313" key="3">
    <source>
        <dbReference type="EMBL" id="OWA54888.1"/>
    </source>
</evidence>
<dbReference type="GO" id="GO:0006302">
    <property type="term" value="P:double-strand break repair"/>
    <property type="evidence" value="ECO:0007669"/>
    <property type="project" value="InterPro"/>
</dbReference>
<proteinExistence type="predicted"/>
<dbReference type="Proteomes" id="UP000192578">
    <property type="component" value="Unassembled WGS sequence"/>
</dbReference>
<dbReference type="PROSITE" id="PS00675">
    <property type="entry name" value="SIGMA54_INTERACT_1"/>
    <property type="match status" value="1"/>
</dbReference>
<dbReference type="GO" id="GO:0016887">
    <property type="term" value="F:ATP hydrolysis activity"/>
    <property type="evidence" value="ECO:0007669"/>
    <property type="project" value="InterPro"/>
</dbReference>
<dbReference type="OrthoDB" id="8954335at2759"/>
<protein>
    <recommendedName>
        <fullName evidence="2">Rad50/SbcC-type AAA domain-containing protein</fullName>
    </recommendedName>
</protein>
<keyword evidence="4" id="KW-1185">Reference proteome</keyword>
<comment type="caution">
    <text evidence="3">The sequence shown here is derived from an EMBL/GenBank/DDBJ whole genome shotgun (WGS) entry which is preliminary data.</text>
</comment>
<name>A0A9X6RNX9_HYPEX</name>
<dbReference type="Gene3D" id="3.40.50.300">
    <property type="entry name" value="P-loop containing nucleotide triphosphate hydrolases"/>
    <property type="match status" value="1"/>
</dbReference>
<dbReference type="AlphaFoldDB" id="A0A9X6RNX9"/>
<dbReference type="CDD" id="cd00882">
    <property type="entry name" value="Ras_like_GTPase"/>
    <property type="match status" value="1"/>
</dbReference>
<organism evidence="3 4">
    <name type="scientific">Hypsibius exemplaris</name>
    <name type="common">Freshwater tardigrade</name>
    <dbReference type="NCBI Taxonomy" id="2072580"/>
    <lineage>
        <taxon>Eukaryota</taxon>
        <taxon>Metazoa</taxon>
        <taxon>Ecdysozoa</taxon>
        <taxon>Tardigrada</taxon>
        <taxon>Eutardigrada</taxon>
        <taxon>Parachela</taxon>
        <taxon>Hypsibioidea</taxon>
        <taxon>Hypsibiidae</taxon>
        <taxon>Hypsibius</taxon>
    </lineage>
</organism>
<feature type="region of interest" description="Disordered" evidence="1">
    <location>
        <begin position="543"/>
        <end position="563"/>
    </location>
</feature>
<reference evidence="4" key="1">
    <citation type="submission" date="2017-01" db="EMBL/GenBank/DDBJ databases">
        <title>Comparative genomics of anhydrobiosis in the tardigrade Hypsibius dujardini.</title>
        <authorList>
            <person name="Yoshida Y."/>
            <person name="Koutsovoulos G."/>
            <person name="Laetsch D."/>
            <person name="Stevens L."/>
            <person name="Kumar S."/>
            <person name="Horikawa D."/>
            <person name="Ishino K."/>
            <person name="Komine S."/>
            <person name="Tomita M."/>
            <person name="Blaxter M."/>
            <person name="Arakawa K."/>
        </authorList>
    </citation>
    <scope>NUCLEOTIDE SEQUENCE [LARGE SCALE GENOMIC DNA]</scope>
    <source>
        <strain evidence="4">Z151</strain>
    </source>
</reference>
<feature type="domain" description="Rad50/SbcC-type AAA" evidence="2">
    <location>
        <begin position="53"/>
        <end position="183"/>
    </location>
</feature>
<gene>
    <name evidence="3" type="ORF">BV898_19280</name>
</gene>
<dbReference type="SUPFAM" id="SSF52540">
    <property type="entry name" value="P-loop containing nucleoside triphosphate hydrolases"/>
    <property type="match status" value="2"/>
</dbReference>
<dbReference type="EMBL" id="MTYJ01000478">
    <property type="protein sequence ID" value="OWA54888.1"/>
    <property type="molecule type" value="Genomic_DNA"/>
</dbReference>
<dbReference type="PANTHER" id="PTHR32046:SF14">
    <property type="match status" value="1"/>
</dbReference>